<dbReference type="EMBL" id="KI664305">
    <property type="protein sequence ID" value="ETN72452.1"/>
    <property type="molecule type" value="Genomic_DNA"/>
</dbReference>
<protein>
    <submittedName>
        <fullName evidence="1">Uncharacterized protein</fullName>
    </submittedName>
</protein>
<keyword evidence="2" id="KW-1185">Reference proteome</keyword>
<sequence length="28" mass="3365">MWMISPIFLLPNQSNPILKEERNENVHN</sequence>
<evidence type="ECO:0000313" key="2">
    <source>
        <dbReference type="Proteomes" id="UP000053676"/>
    </source>
</evidence>
<accession>W2SUS4</accession>
<dbReference type="AlphaFoldDB" id="W2SUS4"/>
<name>W2SUS4_NECAM</name>
<evidence type="ECO:0000313" key="1">
    <source>
        <dbReference type="EMBL" id="ETN72452.1"/>
    </source>
</evidence>
<proteinExistence type="predicted"/>
<organism evidence="1 2">
    <name type="scientific">Necator americanus</name>
    <name type="common">Human hookworm</name>
    <dbReference type="NCBI Taxonomy" id="51031"/>
    <lineage>
        <taxon>Eukaryota</taxon>
        <taxon>Metazoa</taxon>
        <taxon>Ecdysozoa</taxon>
        <taxon>Nematoda</taxon>
        <taxon>Chromadorea</taxon>
        <taxon>Rhabditida</taxon>
        <taxon>Rhabditina</taxon>
        <taxon>Rhabditomorpha</taxon>
        <taxon>Strongyloidea</taxon>
        <taxon>Ancylostomatidae</taxon>
        <taxon>Bunostominae</taxon>
        <taxon>Necator</taxon>
    </lineage>
</organism>
<dbReference type="Proteomes" id="UP000053676">
    <property type="component" value="Unassembled WGS sequence"/>
</dbReference>
<reference evidence="2" key="1">
    <citation type="journal article" date="2014" name="Nat. Genet.">
        <title>Genome of the human hookworm Necator americanus.</title>
        <authorList>
            <person name="Tang Y.T."/>
            <person name="Gao X."/>
            <person name="Rosa B.A."/>
            <person name="Abubucker S."/>
            <person name="Hallsworth-Pepin K."/>
            <person name="Martin J."/>
            <person name="Tyagi R."/>
            <person name="Heizer E."/>
            <person name="Zhang X."/>
            <person name="Bhonagiri-Palsikar V."/>
            <person name="Minx P."/>
            <person name="Warren W.C."/>
            <person name="Wang Q."/>
            <person name="Zhan B."/>
            <person name="Hotez P.J."/>
            <person name="Sternberg P.W."/>
            <person name="Dougall A."/>
            <person name="Gaze S.T."/>
            <person name="Mulvenna J."/>
            <person name="Sotillo J."/>
            <person name="Ranganathan S."/>
            <person name="Rabelo E.M."/>
            <person name="Wilson R.K."/>
            <person name="Felgner P.L."/>
            <person name="Bethony J."/>
            <person name="Hawdon J.M."/>
            <person name="Gasser R.B."/>
            <person name="Loukas A."/>
            <person name="Mitreva M."/>
        </authorList>
    </citation>
    <scope>NUCLEOTIDE SEQUENCE [LARGE SCALE GENOMIC DNA]</scope>
</reference>
<dbReference type="KEGG" id="nai:NECAME_18839"/>
<gene>
    <name evidence="1" type="ORF">NECAME_18839</name>
</gene>